<accession>A0A239EKM3</accession>
<dbReference type="EMBL" id="FZOU01000001">
    <property type="protein sequence ID" value="SNS44951.1"/>
    <property type="molecule type" value="Genomic_DNA"/>
</dbReference>
<reference evidence="2 3" key="1">
    <citation type="submission" date="2017-06" db="EMBL/GenBank/DDBJ databases">
        <authorList>
            <person name="Kim H.J."/>
            <person name="Triplett B.A."/>
        </authorList>
    </citation>
    <scope>NUCLEOTIDE SEQUENCE [LARGE SCALE GENOMIC DNA]</scope>
    <source>
        <strain evidence="2 3">DSM 18704</strain>
    </source>
</reference>
<feature type="compositionally biased region" description="Polar residues" evidence="1">
    <location>
        <begin position="110"/>
        <end position="121"/>
    </location>
</feature>
<evidence type="ECO:0000256" key="1">
    <source>
        <dbReference type="SAM" id="MobiDB-lite"/>
    </source>
</evidence>
<feature type="region of interest" description="Disordered" evidence="1">
    <location>
        <begin position="107"/>
        <end position="150"/>
    </location>
</feature>
<sequence length="150" mass="17204">MGSRVRGLERLAELYGMIERLRSLDLRTASAQVNEAASYVHLQREAGRREVESGRAAIAAGDRQGWAIAESELELTRIRQARAEELRRARAALRETAADAYRASRMRMEQMQSVARQASKQEQAEERRRTQAALDDRHLARSLWKKTQDR</sequence>
<organism evidence="2 3">
    <name type="scientific">Granulicella rosea</name>
    <dbReference type="NCBI Taxonomy" id="474952"/>
    <lineage>
        <taxon>Bacteria</taxon>
        <taxon>Pseudomonadati</taxon>
        <taxon>Acidobacteriota</taxon>
        <taxon>Terriglobia</taxon>
        <taxon>Terriglobales</taxon>
        <taxon>Acidobacteriaceae</taxon>
        <taxon>Granulicella</taxon>
    </lineage>
</organism>
<protein>
    <recommendedName>
        <fullName evidence="4">Flagellar FliJ protein</fullName>
    </recommendedName>
</protein>
<dbReference type="Proteomes" id="UP000198356">
    <property type="component" value="Unassembled WGS sequence"/>
</dbReference>
<name>A0A239EKM3_9BACT</name>
<evidence type="ECO:0000313" key="3">
    <source>
        <dbReference type="Proteomes" id="UP000198356"/>
    </source>
</evidence>
<evidence type="ECO:0000313" key="2">
    <source>
        <dbReference type="EMBL" id="SNS44951.1"/>
    </source>
</evidence>
<dbReference type="OrthoDB" id="122575at2"/>
<dbReference type="RefSeq" id="WP_089407262.1">
    <property type="nucleotide sequence ID" value="NZ_FZOU01000001.1"/>
</dbReference>
<dbReference type="AlphaFoldDB" id="A0A239EKM3"/>
<evidence type="ECO:0008006" key="4">
    <source>
        <dbReference type="Google" id="ProtNLM"/>
    </source>
</evidence>
<proteinExistence type="predicted"/>
<gene>
    <name evidence="2" type="ORF">SAMN05421770_1011021</name>
</gene>
<feature type="compositionally biased region" description="Basic and acidic residues" evidence="1">
    <location>
        <begin position="122"/>
        <end position="139"/>
    </location>
</feature>
<keyword evidence="3" id="KW-1185">Reference proteome</keyword>